<evidence type="ECO:0000259" key="4">
    <source>
        <dbReference type="Pfam" id="PF01494"/>
    </source>
</evidence>
<dbReference type="InterPro" id="IPR036188">
    <property type="entry name" value="FAD/NAD-bd_sf"/>
</dbReference>
<name>A0A084B2H5_STACB</name>
<organism evidence="5 6">
    <name type="scientific">Stachybotrys chartarum (strain CBS 109288 / IBT 7711)</name>
    <name type="common">Toxic black mold</name>
    <name type="synonym">Stilbospora chartarum</name>
    <dbReference type="NCBI Taxonomy" id="1280523"/>
    <lineage>
        <taxon>Eukaryota</taxon>
        <taxon>Fungi</taxon>
        <taxon>Dikarya</taxon>
        <taxon>Ascomycota</taxon>
        <taxon>Pezizomycotina</taxon>
        <taxon>Sordariomycetes</taxon>
        <taxon>Hypocreomycetidae</taxon>
        <taxon>Hypocreales</taxon>
        <taxon>Stachybotryaceae</taxon>
        <taxon>Stachybotrys</taxon>
    </lineage>
</organism>
<dbReference type="AlphaFoldDB" id="A0A084B2H5"/>
<evidence type="ECO:0000313" key="5">
    <source>
        <dbReference type="EMBL" id="KEY71754.1"/>
    </source>
</evidence>
<dbReference type="InterPro" id="IPR002938">
    <property type="entry name" value="FAD-bd"/>
</dbReference>
<keyword evidence="1" id="KW-0285">Flavoprotein</keyword>
<dbReference type="GO" id="GO:0016709">
    <property type="term" value="F:oxidoreductase activity, acting on paired donors, with incorporation or reduction of molecular oxygen, NAD(P)H as one donor, and incorporation of one atom of oxygen"/>
    <property type="evidence" value="ECO:0007669"/>
    <property type="project" value="UniProtKB-ARBA"/>
</dbReference>
<feature type="domain" description="FAD-binding" evidence="4">
    <location>
        <begin position="8"/>
        <end position="363"/>
    </location>
</feature>
<dbReference type="OrthoDB" id="2690153at2759"/>
<accession>A0A084B2H5</accession>
<dbReference type="Proteomes" id="UP000028045">
    <property type="component" value="Unassembled WGS sequence"/>
</dbReference>
<dbReference type="SUPFAM" id="SSF51905">
    <property type="entry name" value="FAD/NAD(P)-binding domain"/>
    <property type="match status" value="1"/>
</dbReference>
<dbReference type="InterPro" id="IPR050641">
    <property type="entry name" value="RIFMO-like"/>
</dbReference>
<dbReference type="Gene3D" id="3.30.9.10">
    <property type="entry name" value="D-Amino Acid Oxidase, subunit A, domain 2"/>
    <property type="match status" value="1"/>
</dbReference>
<protein>
    <recommendedName>
        <fullName evidence="4">FAD-binding domain-containing protein</fullName>
    </recommendedName>
</protein>
<dbReference type="EMBL" id="KL648207">
    <property type="protein sequence ID" value="KEY71754.1"/>
    <property type="molecule type" value="Genomic_DNA"/>
</dbReference>
<sequence>MSDIVVETEFLVVGAGPAGLKGMVISSAAGTADTPRAHVVNPFALECLRDLGVEEDCMRLGVKGKALQSHRWCHSLVGEEYGKVLAWGSHPNGKRDMETATPCVYLDLPQSLMEPILVKYATHHNFEVLFRTELVDVKRQEDGLLCTIRGVTTGLTYKIRAKYLFGADGGRSTVARAFPFKFDRQPSGGKATNLLVKMDLSHLLREREAQLNWIMNPNPKHKFGVSTCIRMVRPYSEWMVMVMAARSGEDPFAGVSIHDPEAIAYIKELVGDDDIDVEILRRDSWVVRETVAEKFSDKTDVFLLGDAAHRHPPAYGLGSNTCIADAYNLAWKVAYVAKGLAGPALLESYTMERQPVGANLVKEANQGLRDHAKVWEVLGMYEEPEVGIKRINDLYAATPDGDERREELHMALELRRREGESVGIGMNQWYTSDAVYFGDETEPRPLLDGDPVTRPLITTYPGNRLPHAWLDIAVRRAEISTHDLAGKGSFTLFTGRGGDAWRTAAKNISAQTGIPIKTWGISFGLDYIDVYRQWRLVRGVEENGCVLVRPDRYVAWRAQTLVPDCEGKLLEVLNKVLSREGLE</sequence>
<evidence type="ECO:0000256" key="2">
    <source>
        <dbReference type="ARBA" id="ARBA00022827"/>
    </source>
</evidence>
<dbReference type="PRINTS" id="PR00420">
    <property type="entry name" value="RNGMNOXGNASE"/>
</dbReference>
<evidence type="ECO:0000256" key="1">
    <source>
        <dbReference type="ARBA" id="ARBA00022630"/>
    </source>
</evidence>
<dbReference type="PANTHER" id="PTHR43004">
    <property type="entry name" value="TRK SYSTEM POTASSIUM UPTAKE PROTEIN"/>
    <property type="match status" value="1"/>
</dbReference>
<dbReference type="Pfam" id="PF01494">
    <property type="entry name" value="FAD_binding_3"/>
    <property type="match status" value="1"/>
</dbReference>
<evidence type="ECO:0000313" key="6">
    <source>
        <dbReference type="Proteomes" id="UP000028045"/>
    </source>
</evidence>
<dbReference type="Gene3D" id="3.40.30.120">
    <property type="match status" value="1"/>
</dbReference>
<keyword evidence="6" id="KW-1185">Reference proteome</keyword>
<keyword evidence="3" id="KW-0560">Oxidoreductase</keyword>
<dbReference type="Gene3D" id="3.50.50.60">
    <property type="entry name" value="FAD/NAD(P)-binding domain"/>
    <property type="match status" value="1"/>
</dbReference>
<keyword evidence="2" id="KW-0274">FAD</keyword>
<proteinExistence type="predicted"/>
<evidence type="ECO:0000256" key="3">
    <source>
        <dbReference type="ARBA" id="ARBA00023002"/>
    </source>
</evidence>
<dbReference type="Pfam" id="PF21274">
    <property type="entry name" value="Rng_hyd_C"/>
    <property type="match status" value="1"/>
</dbReference>
<dbReference type="GO" id="GO:0071949">
    <property type="term" value="F:FAD binding"/>
    <property type="evidence" value="ECO:0007669"/>
    <property type="project" value="InterPro"/>
</dbReference>
<dbReference type="HOGENOM" id="CLU_009665_14_0_1"/>
<dbReference type="PANTHER" id="PTHR43004:SF8">
    <property type="entry name" value="FAD-BINDING DOMAIN-CONTAINING PROTEIN-RELATED"/>
    <property type="match status" value="1"/>
</dbReference>
<reference evidence="5 6" key="1">
    <citation type="journal article" date="2014" name="BMC Genomics">
        <title>Comparative genome sequencing reveals chemotype-specific gene clusters in the toxigenic black mold Stachybotrys.</title>
        <authorList>
            <person name="Semeiks J."/>
            <person name="Borek D."/>
            <person name="Otwinowski Z."/>
            <person name="Grishin N.V."/>
        </authorList>
    </citation>
    <scope>NUCLEOTIDE SEQUENCE [LARGE SCALE GENOMIC DNA]</scope>
    <source>
        <strain evidence="6">CBS 109288 / IBT 7711</strain>
    </source>
</reference>
<gene>
    <name evidence="5" type="ORF">S7711_02978</name>
</gene>